<sequence length="68" mass="7451">MRILEADEYFGLTKSLFVKDLPNRRISGGSQSVISAAAWAFKANAESTTIGTKNSQRFLKETDLIVGT</sequence>
<dbReference type="RefSeq" id="WP_109648811.1">
    <property type="nucleotide sequence ID" value="NZ_JACWLN010000002.1"/>
</dbReference>
<accession>A0A316EAV8</accession>
<evidence type="ECO:0000313" key="3">
    <source>
        <dbReference type="Proteomes" id="UP000245667"/>
    </source>
</evidence>
<dbReference type="Proteomes" id="UP000245667">
    <property type="component" value="Unassembled WGS sequence"/>
</dbReference>
<proteinExistence type="predicted"/>
<organism evidence="2 3">
    <name type="scientific">Maribacter polysiphoniae</name>
    <dbReference type="NCBI Taxonomy" id="429344"/>
    <lineage>
        <taxon>Bacteria</taxon>
        <taxon>Pseudomonadati</taxon>
        <taxon>Bacteroidota</taxon>
        <taxon>Flavobacteriia</taxon>
        <taxon>Flavobacteriales</taxon>
        <taxon>Flavobacteriaceae</taxon>
        <taxon>Maribacter</taxon>
    </lineage>
</organism>
<dbReference type="EMBL" id="JACWLN010000002">
    <property type="protein sequence ID" value="MBD1260439.1"/>
    <property type="molecule type" value="Genomic_DNA"/>
</dbReference>
<gene>
    <name evidence="1" type="ORF">HZY62_07555</name>
    <name evidence="2" type="ORF">LX92_00647</name>
</gene>
<dbReference type="Proteomes" id="UP000651837">
    <property type="component" value="Unassembled WGS sequence"/>
</dbReference>
<evidence type="ECO:0000313" key="2">
    <source>
        <dbReference type="EMBL" id="PWK25903.1"/>
    </source>
</evidence>
<dbReference type="AlphaFoldDB" id="A0A316EAV8"/>
<evidence type="ECO:0000313" key="1">
    <source>
        <dbReference type="EMBL" id="MBD1260439.1"/>
    </source>
</evidence>
<dbReference type="EMBL" id="QGGQ01000001">
    <property type="protein sequence ID" value="PWK25903.1"/>
    <property type="molecule type" value="Genomic_DNA"/>
</dbReference>
<comment type="caution">
    <text evidence="2">The sequence shown here is derived from an EMBL/GenBank/DDBJ whole genome shotgun (WGS) entry which is preliminary data.</text>
</comment>
<reference evidence="1 4" key="2">
    <citation type="submission" date="2020-07" db="EMBL/GenBank/DDBJ databases">
        <title>The draft genome sequence of Maribacter polysiphoniae KCTC 22021.</title>
        <authorList>
            <person name="Mu L."/>
        </authorList>
    </citation>
    <scope>NUCLEOTIDE SEQUENCE [LARGE SCALE GENOMIC DNA]</scope>
    <source>
        <strain evidence="1 4">KCTC 22021</strain>
    </source>
</reference>
<protein>
    <submittedName>
        <fullName evidence="2">Uncharacterized protein</fullName>
    </submittedName>
</protein>
<reference evidence="2 3" key="1">
    <citation type="submission" date="2018-05" db="EMBL/GenBank/DDBJ databases">
        <title>Genomic Encyclopedia of Archaeal and Bacterial Type Strains, Phase II (KMG-II): from individual species to whole genera.</title>
        <authorList>
            <person name="Goeker M."/>
        </authorList>
    </citation>
    <scope>NUCLEOTIDE SEQUENCE [LARGE SCALE GENOMIC DNA]</scope>
    <source>
        <strain evidence="2 3">DSM 23514</strain>
    </source>
</reference>
<name>A0A316EAV8_9FLAO</name>
<keyword evidence="4" id="KW-1185">Reference proteome</keyword>
<evidence type="ECO:0000313" key="4">
    <source>
        <dbReference type="Proteomes" id="UP000651837"/>
    </source>
</evidence>